<dbReference type="SUPFAM" id="SSF90257">
    <property type="entry name" value="Myosin rod fragments"/>
    <property type="match status" value="1"/>
</dbReference>
<evidence type="ECO:0000256" key="1">
    <source>
        <dbReference type="SAM" id="Coils"/>
    </source>
</evidence>
<name>A0A7C1CFV2_9CREN</name>
<dbReference type="EMBL" id="DSAY01000076">
    <property type="protein sequence ID" value="HDP14978.1"/>
    <property type="molecule type" value="Genomic_DNA"/>
</dbReference>
<dbReference type="SUPFAM" id="SSF58113">
    <property type="entry name" value="Apolipoprotein A-I"/>
    <property type="match status" value="1"/>
</dbReference>
<dbReference type="Gene3D" id="1.20.5.170">
    <property type="match status" value="1"/>
</dbReference>
<reference evidence="2" key="1">
    <citation type="journal article" date="2020" name="mSystems">
        <title>Genome- and Community-Level Interaction Insights into Carbon Utilization and Element Cycling Functions of Hydrothermarchaeota in Hydrothermal Sediment.</title>
        <authorList>
            <person name="Zhou Z."/>
            <person name="Liu Y."/>
            <person name="Xu W."/>
            <person name="Pan J."/>
            <person name="Luo Z.H."/>
            <person name="Li M."/>
        </authorList>
    </citation>
    <scope>NUCLEOTIDE SEQUENCE [LARGE SCALE GENOMIC DNA]</scope>
    <source>
        <strain evidence="2">SpSt-116</strain>
    </source>
</reference>
<proteinExistence type="predicted"/>
<keyword evidence="1" id="KW-0175">Coiled coil</keyword>
<accession>A0A7C1CFV2</accession>
<dbReference type="AlphaFoldDB" id="A0A7C1CFV2"/>
<gene>
    <name evidence="2" type="ORF">ENN26_04265</name>
</gene>
<feature type="coiled-coil region" evidence="1">
    <location>
        <begin position="9"/>
        <end position="57"/>
    </location>
</feature>
<dbReference type="Gene3D" id="1.10.287.950">
    <property type="entry name" value="Methyl-accepting chemotaxis protein"/>
    <property type="match status" value="1"/>
</dbReference>
<organism evidence="2">
    <name type="scientific">Thermofilum adornatum</name>
    <dbReference type="NCBI Taxonomy" id="1365176"/>
    <lineage>
        <taxon>Archaea</taxon>
        <taxon>Thermoproteota</taxon>
        <taxon>Thermoprotei</taxon>
        <taxon>Thermofilales</taxon>
        <taxon>Thermofilaceae</taxon>
        <taxon>Thermofilum</taxon>
    </lineage>
</organism>
<feature type="coiled-coil region" evidence="1">
    <location>
        <begin position="154"/>
        <end position="188"/>
    </location>
</feature>
<sequence>MSSSYSVDLSSVTSAIRSLEKEIESLERNIGTLSSTVRDLENSISSLLSQVSRLSEQVAIISKRQEAFDSRLTSLGKAVDSLEGSLSRKIDATSERLADKLEGIGESIEGVMKETQRGNKTLLDVQRRAEETFKLLDALSNLVTGLEEELRSGLEDIRKALNTLHEKSEDLSRSLEKSEETIQMYINRKSSEEMGIITKGFGELMDRLKLLNASLDDSSKRSLEKLDSVRGELAGRLEKLLSETDTLYEEIRELVALLEDSRLELINLLDSLGSSVDTIKENVNLKLIEVA</sequence>
<protein>
    <submittedName>
        <fullName evidence="2">Uncharacterized protein</fullName>
    </submittedName>
</protein>
<evidence type="ECO:0000313" key="2">
    <source>
        <dbReference type="EMBL" id="HDP14978.1"/>
    </source>
</evidence>
<comment type="caution">
    <text evidence="2">The sequence shown here is derived from an EMBL/GenBank/DDBJ whole genome shotgun (WGS) entry which is preliminary data.</text>
</comment>